<dbReference type="SUPFAM" id="SSF53448">
    <property type="entry name" value="Nucleotide-diphospho-sugar transferases"/>
    <property type="match status" value="1"/>
</dbReference>
<sequence>MYIKMRDRFPKVSVLIPAFNRPHYLRIALNSVIAQTYPNIEIIIGDDSTDNGVEDLVRPYLEVYDHIKYVRNEEASRSSFGLANMLHLFEMATGEFINFLNDDDFFHPEKIEKMVDSFFRYPNVKLVTSYRQTVDEAGNAFPTVAGLFSQDTLISGKELGRLILQNATNYIGEPTTALVRKSDLTEGWAKYGGIQYLLFNDVATWMILLSRGDAVYIAEPLSYFRIHPGQNQVTLTGLALTGVAEWASFVVTSFESGFTETIKEYQNDLRQWNKIWSNDIPKIIANEEIPFISKDMRNKFMKAVEDLSKI</sequence>
<dbReference type="RefSeq" id="WP_307252325.1">
    <property type="nucleotide sequence ID" value="NZ_JAUSUV010000006.1"/>
</dbReference>
<accession>A0AAJ1TIU6</accession>
<dbReference type="InterPro" id="IPR029044">
    <property type="entry name" value="Nucleotide-diphossugar_trans"/>
</dbReference>
<keyword evidence="4" id="KW-1185">Reference proteome</keyword>
<dbReference type="Pfam" id="PF00535">
    <property type="entry name" value="Glycos_transf_2"/>
    <property type="match status" value="1"/>
</dbReference>
<feature type="domain" description="Glycosyltransferase 2-like" evidence="2">
    <location>
        <begin position="13"/>
        <end position="139"/>
    </location>
</feature>
<organism evidence="3 4">
    <name type="scientific">Croceifilum oryzae</name>
    <dbReference type="NCBI Taxonomy" id="1553429"/>
    <lineage>
        <taxon>Bacteria</taxon>
        <taxon>Bacillati</taxon>
        <taxon>Bacillota</taxon>
        <taxon>Bacilli</taxon>
        <taxon>Bacillales</taxon>
        <taxon>Thermoactinomycetaceae</taxon>
        <taxon>Croceifilum</taxon>
    </lineage>
</organism>
<dbReference type="EMBL" id="JAUSUV010000006">
    <property type="protein sequence ID" value="MDQ0417332.1"/>
    <property type="molecule type" value="Genomic_DNA"/>
</dbReference>
<dbReference type="PANTHER" id="PTHR22916:SF3">
    <property type="entry name" value="UDP-GLCNAC:BETAGAL BETA-1,3-N-ACETYLGLUCOSAMINYLTRANSFERASE-LIKE PROTEIN 1"/>
    <property type="match status" value="1"/>
</dbReference>
<dbReference type="PANTHER" id="PTHR22916">
    <property type="entry name" value="GLYCOSYLTRANSFERASE"/>
    <property type="match status" value="1"/>
</dbReference>
<evidence type="ECO:0000256" key="1">
    <source>
        <dbReference type="ARBA" id="ARBA00006739"/>
    </source>
</evidence>
<proteinExistence type="inferred from homology"/>
<gene>
    <name evidence="3" type="ORF">J2Z48_001505</name>
</gene>
<dbReference type="GO" id="GO:0016758">
    <property type="term" value="F:hexosyltransferase activity"/>
    <property type="evidence" value="ECO:0007669"/>
    <property type="project" value="UniProtKB-ARBA"/>
</dbReference>
<evidence type="ECO:0000313" key="4">
    <source>
        <dbReference type="Proteomes" id="UP001238450"/>
    </source>
</evidence>
<dbReference type="Proteomes" id="UP001238450">
    <property type="component" value="Unassembled WGS sequence"/>
</dbReference>
<comment type="caution">
    <text evidence="3">The sequence shown here is derived from an EMBL/GenBank/DDBJ whole genome shotgun (WGS) entry which is preliminary data.</text>
</comment>
<dbReference type="CDD" id="cd00761">
    <property type="entry name" value="Glyco_tranf_GTA_type"/>
    <property type="match status" value="1"/>
</dbReference>
<reference evidence="3 4" key="1">
    <citation type="submission" date="2023-07" db="EMBL/GenBank/DDBJ databases">
        <title>Genomic Encyclopedia of Type Strains, Phase IV (KMG-IV): sequencing the most valuable type-strain genomes for metagenomic binning, comparative biology and taxonomic classification.</title>
        <authorList>
            <person name="Goeker M."/>
        </authorList>
    </citation>
    <scope>NUCLEOTIDE SEQUENCE [LARGE SCALE GENOMIC DNA]</scope>
    <source>
        <strain evidence="3 4">DSM 46876</strain>
    </source>
</reference>
<evidence type="ECO:0000259" key="2">
    <source>
        <dbReference type="Pfam" id="PF00535"/>
    </source>
</evidence>
<comment type="similarity">
    <text evidence="1">Belongs to the glycosyltransferase 2 family.</text>
</comment>
<dbReference type="InterPro" id="IPR001173">
    <property type="entry name" value="Glyco_trans_2-like"/>
</dbReference>
<dbReference type="AlphaFoldDB" id="A0AAJ1TIU6"/>
<dbReference type="Gene3D" id="3.90.550.10">
    <property type="entry name" value="Spore Coat Polysaccharide Biosynthesis Protein SpsA, Chain A"/>
    <property type="match status" value="1"/>
</dbReference>
<name>A0AAJ1TIU6_9BACL</name>
<protein>
    <submittedName>
        <fullName evidence="3">Glycosyltransferase involved in cell wall biosynthesis</fullName>
    </submittedName>
</protein>
<evidence type="ECO:0000313" key="3">
    <source>
        <dbReference type="EMBL" id="MDQ0417332.1"/>
    </source>
</evidence>